<reference evidence="2" key="1">
    <citation type="journal article" date="2021" name="Nat. Commun.">
        <title>Genomic analyses provide insights into spinach domestication and the genetic basis of agronomic traits.</title>
        <authorList>
            <person name="Cai X."/>
            <person name="Sun X."/>
            <person name="Xu C."/>
            <person name="Sun H."/>
            <person name="Wang X."/>
            <person name="Ge C."/>
            <person name="Zhang Z."/>
            <person name="Wang Q."/>
            <person name="Fei Z."/>
            <person name="Jiao C."/>
            <person name="Wang Q."/>
        </authorList>
    </citation>
    <scope>NUCLEOTIDE SEQUENCE [LARGE SCALE GENOMIC DNA]</scope>
    <source>
        <strain evidence="2">cv. Varoflay</strain>
    </source>
</reference>
<dbReference type="GeneID" id="130460943"/>
<evidence type="ECO:0000256" key="1">
    <source>
        <dbReference type="SAM" id="SignalP"/>
    </source>
</evidence>
<proteinExistence type="predicted"/>
<dbReference type="RefSeq" id="XP_056684762.1">
    <property type="nucleotide sequence ID" value="XM_056828784.1"/>
</dbReference>
<reference evidence="3" key="2">
    <citation type="submission" date="2025-08" db="UniProtKB">
        <authorList>
            <consortium name="RefSeq"/>
        </authorList>
    </citation>
    <scope>IDENTIFICATION</scope>
    <source>
        <tissue evidence="3">Leaf</tissue>
    </source>
</reference>
<feature type="chain" id="PRO_5047319860" evidence="1">
    <location>
        <begin position="24"/>
        <end position="99"/>
    </location>
</feature>
<name>A0ABM3QN25_SPIOL</name>
<protein>
    <submittedName>
        <fullName evidence="3">Uncharacterized protein isoform X4</fullName>
    </submittedName>
</protein>
<organism evidence="2 3">
    <name type="scientific">Spinacia oleracea</name>
    <name type="common">Spinach</name>
    <dbReference type="NCBI Taxonomy" id="3562"/>
    <lineage>
        <taxon>Eukaryota</taxon>
        <taxon>Viridiplantae</taxon>
        <taxon>Streptophyta</taxon>
        <taxon>Embryophyta</taxon>
        <taxon>Tracheophyta</taxon>
        <taxon>Spermatophyta</taxon>
        <taxon>Magnoliopsida</taxon>
        <taxon>eudicotyledons</taxon>
        <taxon>Gunneridae</taxon>
        <taxon>Pentapetalae</taxon>
        <taxon>Caryophyllales</taxon>
        <taxon>Chenopodiaceae</taxon>
        <taxon>Chenopodioideae</taxon>
        <taxon>Anserineae</taxon>
        <taxon>Spinacia</taxon>
    </lineage>
</organism>
<evidence type="ECO:0000313" key="2">
    <source>
        <dbReference type="Proteomes" id="UP000813463"/>
    </source>
</evidence>
<accession>A0ABM3QN25</accession>
<sequence>MCRLLVVVEFMLLHLLIVQEIYTRRMASCLTSDGIVINMVVGGEVVTLKSIEEGSNLIIAEMPIQVFYILTRKLTSSPQQLVFLPPNHLMYLLCIFGLM</sequence>
<gene>
    <name evidence="3" type="primary">LOC130460943</name>
</gene>
<evidence type="ECO:0000313" key="3">
    <source>
        <dbReference type="RefSeq" id="XP_056684762.1"/>
    </source>
</evidence>
<dbReference type="Proteomes" id="UP000813463">
    <property type="component" value="Chromosome 5"/>
</dbReference>
<feature type="signal peptide" evidence="1">
    <location>
        <begin position="1"/>
        <end position="23"/>
    </location>
</feature>
<keyword evidence="2" id="KW-1185">Reference proteome</keyword>
<keyword evidence="1" id="KW-0732">Signal</keyword>